<dbReference type="Gene3D" id="2.60.40.1120">
    <property type="entry name" value="Carboxypeptidase-like, regulatory domain"/>
    <property type="match status" value="1"/>
</dbReference>
<reference evidence="2" key="2">
    <citation type="submission" date="2021-04" db="EMBL/GenBank/DDBJ databases">
        <authorList>
            <person name="Gilroy R."/>
        </authorList>
    </citation>
    <scope>NUCLEOTIDE SEQUENCE</scope>
    <source>
        <strain evidence="2">G3-2149</strain>
    </source>
</reference>
<comment type="caution">
    <text evidence="2">The sequence shown here is derived from an EMBL/GenBank/DDBJ whole genome shotgun (WGS) entry which is preliminary data.</text>
</comment>
<dbReference type="InterPro" id="IPR026444">
    <property type="entry name" value="Secre_tail"/>
</dbReference>
<evidence type="ECO:0000313" key="2">
    <source>
        <dbReference type="EMBL" id="MBU3853328.1"/>
    </source>
</evidence>
<dbReference type="EMBL" id="JAHLFU010000120">
    <property type="protein sequence ID" value="MBU3853328.1"/>
    <property type="molecule type" value="Genomic_DNA"/>
</dbReference>
<keyword evidence="1" id="KW-0732">Signal</keyword>
<evidence type="ECO:0000313" key="3">
    <source>
        <dbReference type="Proteomes" id="UP000823865"/>
    </source>
</evidence>
<dbReference type="NCBIfam" id="TIGR04183">
    <property type="entry name" value="Por_Secre_tail"/>
    <property type="match status" value="1"/>
</dbReference>
<dbReference type="InterPro" id="IPR008969">
    <property type="entry name" value="CarboxyPept-like_regulatory"/>
</dbReference>
<sequence>MKHLLLFIVILCGLPLSAKDVVVHLTDSKNAPLSYLMVSTTNQSLDELNTYYYADRDGYITLPLTEPGAPVSLYLRQLRRPKKLGSTTWDGMADTLEIKAAQPYTAILLPSSDPDFINLFRLEVNQLNIYNSISFSAEIGNIYRKYESDPYNCYYSNELKGVVTYIWNCTQDTLSPSMENNSLIDWGDQTYNPEPIVRDTIRNLFEVNITDELSFVKLSLLDFDKNLISNWSINQNPVGTTYYHGFRHNTNMELDINIENSPIQFTYDLLTDNQPTFERVIDIKDYYNRLKIILRDRENNLLNGWICNGDTATNSALTFFSPINFKNYNLSFSQDHYLPWERNCIITGSDEVYEYDLKESYPVTLKFIDSYGIPMANQTFTAYTGEHSNEIHTDATGTCSFNLNEPVYLIEDITYNDTLSSNKIVIESVSGNSIYKEVMMQRNQNSPQNQFHFKYKSDYTGSDYKGLAVNCDITLYEEQPNGFIKPFTTFQGYEEPLYSPEYFLKDRKYWVVFHNQSVYKYGDYYNTEFISDNIAPRMIPLDISHMETVDGKNYVYLSNLLEDYRILSVSRDTSTFATFEMDLSLPGPLEHVIYNKFYGLDTIYVAPNTYKLNALNLLTKNLVKYPVDIPDPTFTVLKDMILDCSGVEAEKETADLNICIKNELGEPIKGMEAYYNTTIIERSSLTAVTNEDGMVSFKKQRPGSVTVYFMADGTENMIPYTVHLNPGVNNHEFTVHGLFNTEIEFTGTNSKSIQLFNMEGRRIMTPEEVIFKDSIHFSYYYMDDETNTQYLGTVHSDRKEKITLNLDEIPYNKILVDLYSVDVSIEESDKNMFFMNGSKLCLAPGTYYFDESLKATINEEDNFKTMSELFEQKFRKINYPDDRYYSIYIDGKYYAQYCDLPPGVYNYTFSEANVSGTLEIREEEKEIDVYAPELYDIYLYYIDQNGNLVYDNNIRYHLEITNLENGKVGSLWKKDLHFTFPKGTYLLYPISDKFRAHPIKITVDGRQNTWAIPVETGSYFSATIRVTDSDGQPIPGASVSLNGGNTLFTSEYGMVQHGGFPCTIGEAELTVSAAGFDTRIDKISLEELYFSSYFNVVLEKTSSIEDQTVEQGMTIHLQSNGFTVNSNQNELIKYELYDLQGRKVTEGKTLPANPIRLGALNRGVYIIRCTQGANHAAVKFVNNN</sequence>
<accession>A0A9E2L842</accession>
<name>A0A9E2L842_9BACT</name>
<protein>
    <submittedName>
        <fullName evidence="2">T9SS type A sorting domain-containing protein</fullName>
    </submittedName>
</protein>
<dbReference type="Proteomes" id="UP000823865">
    <property type="component" value="Unassembled WGS sequence"/>
</dbReference>
<gene>
    <name evidence="2" type="ORF">H9789_05830</name>
</gene>
<reference evidence="2" key="1">
    <citation type="journal article" date="2021" name="PeerJ">
        <title>Extensive microbial diversity within the chicken gut microbiome revealed by metagenomics and culture.</title>
        <authorList>
            <person name="Gilroy R."/>
            <person name="Ravi A."/>
            <person name="Getino M."/>
            <person name="Pursley I."/>
            <person name="Horton D.L."/>
            <person name="Alikhan N.F."/>
            <person name="Baker D."/>
            <person name="Gharbi K."/>
            <person name="Hall N."/>
            <person name="Watson M."/>
            <person name="Adriaenssens E.M."/>
            <person name="Foster-Nyarko E."/>
            <person name="Jarju S."/>
            <person name="Secka A."/>
            <person name="Antonio M."/>
            <person name="Oren A."/>
            <person name="Chaudhuri R.R."/>
            <person name="La Ragione R."/>
            <person name="Hildebrand F."/>
            <person name="Pallen M.J."/>
        </authorList>
    </citation>
    <scope>NUCLEOTIDE SEQUENCE</scope>
    <source>
        <strain evidence="2">G3-2149</strain>
    </source>
</reference>
<evidence type="ECO:0000256" key="1">
    <source>
        <dbReference type="SAM" id="SignalP"/>
    </source>
</evidence>
<dbReference type="AlphaFoldDB" id="A0A9E2L842"/>
<organism evidence="2 3">
    <name type="scientific">Candidatus Paraprevotella stercoravium</name>
    <dbReference type="NCBI Taxonomy" id="2838725"/>
    <lineage>
        <taxon>Bacteria</taxon>
        <taxon>Pseudomonadati</taxon>
        <taxon>Bacteroidota</taxon>
        <taxon>Bacteroidia</taxon>
        <taxon>Bacteroidales</taxon>
        <taxon>Prevotellaceae</taxon>
        <taxon>Paraprevotella</taxon>
    </lineage>
</organism>
<feature type="chain" id="PRO_5039458346" evidence="1">
    <location>
        <begin position="19"/>
        <end position="1184"/>
    </location>
</feature>
<dbReference type="SUPFAM" id="SSF49464">
    <property type="entry name" value="Carboxypeptidase regulatory domain-like"/>
    <property type="match status" value="1"/>
</dbReference>
<feature type="signal peptide" evidence="1">
    <location>
        <begin position="1"/>
        <end position="18"/>
    </location>
</feature>
<proteinExistence type="predicted"/>